<dbReference type="GO" id="GO:0006338">
    <property type="term" value="P:chromatin remodeling"/>
    <property type="evidence" value="ECO:0007669"/>
    <property type="project" value="InterPro"/>
</dbReference>
<dbReference type="FunCoup" id="A0A0C3HWF3">
    <property type="interactions" value="947"/>
</dbReference>
<feature type="region of interest" description="Disordered" evidence="9">
    <location>
        <begin position="1"/>
        <end position="29"/>
    </location>
</feature>
<feature type="compositionally biased region" description="Basic and acidic residues" evidence="9">
    <location>
        <begin position="1"/>
        <end position="10"/>
    </location>
</feature>
<dbReference type="STRING" id="913774.A0A0C3HWF3"/>
<dbReference type="PANTHER" id="PTHR12855">
    <property type="entry name" value="DNA METHYLTRANSFERASE 1-ASSOCIATED PROTEIN 1 FAMILY MEMBER"/>
    <property type="match status" value="1"/>
</dbReference>
<evidence type="ECO:0000256" key="8">
    <source>
        <dbReference type="SAM" id="Coils"/>
    </source>
</evidence>
<evidence type="ECO:0000256" key="7">
    <source>
        <dbReference type="ARBA" id="ARBA00023242"/>
    </source>
</evidence>
<dbReference type="AlphaFoldDB" id="A0A0C3HWF3"/>
<keyword evidence="4" id="KW-0156">Chromatin regulator</keyword>
<dbReference type="InParanoid" id="A0A0C3HWF3"/>
<keyword evidence="12" id="KW-1185">Reference proteome</keyword>
<keyword evidence="7" id="KW-0539">Nucleus</keyword>
<feature type="region of interest" description="Disordered" evidence="9">
    <location>
        <begin position="324"/>
        <end position="398"/>
    </location>
</feature>
<evidence type="ECO:0000256" key="3">
    <source>
        <dbReference type="ARBA" id="ARBA00019132"/>
    </source>
</evidence>
<dbReference type="Gene3D" id="1.10.10.60">
    <property type="entry name" value="Homeodomain-like"/>
    <property type="match status" value="1"/>
</dbReference>
<reference evidence="12" key="2">
    <citation type="submission" date="2015-01" db="EMBL/GenBank/DDBJ databases">
        <title>Evolutionary Origins and Diversification of the Mycorrhizal Mutualists.</title>
        <authorList>
            <consortium name="DOE Joint Genome Institute"/>
            <consortium name="Mycorrhizal Genomics Consortium"/>
            <person name="Kohler A."/>
            <person name="Kuo A."/>
            <person name="Nagy L.G."/>
            <person name="Floudas D."/>
            <person name="Copeland A."/>
            <person name="Barry K.W."/>
            <person name="Cichocki N."/>
            <person name="Veneault-Fourrey C."/>
            <person name="LaButti K."/>
            <person name="Lindquist E.A."/>
            <person name="Lipzen A."/>
            <person name="Lundell T."/>
            <person name="Morin E."/>
            <person name="Murat C."/>
            <person name="Riley R."/>
            <person name="Ohm R."/>
            <person name="Sun H."/>
            <person name="Tunlid A."/>
            <person name="Henrissat B."/>
            <person name="Grigoriev I.V."/>
            <person name="Hibbett D.S."/>
            <person name="Martin F."/>
        </authorList>
    </citation>
    <scope>NUCLEOTIDE SEQUENCE [LARGE SCALE GENOMIC DNA]</scope>
    <source>
        <strain evidence="12">Zn</strain>
    </source>
</reference>
<proteinExistence type="inferred from homology"/>
<name>A0A0C3HWF3_OIDMZ</name>
<evidence type="ECO:0000256" key="5">
    <source>
        <dbReference type="ARBA" id="ARBA00023015"/>
    </source>
</evidence>
<dbReference type="OrthoDB" id="19740at2759"/>
<feature type="compositionally biased region" description="Acidic residues" evidence="9">
    <location>
        <begin position="517"/>
        <end position="530"/>
    </location>
</feature>
<evidence type="ECO:0000256" key="6">
    <source>
        <dbReference type="ARBA" id="ARBA00023163"/>
    </source>
</evidence>
<dbReference type="InterPro" id="IPR027109">
    <property type="entry name" value="Swc4/Dmap1"/>
</dbReference>
<keyword evidence="8" id="KW-0175">Coiled coil</keyword>
<dbReference type="HOGENOM" id="CLU_018539_3_1_1"/>
<evidence type="ECO:0000313" key="12">
    <source>
        <dbReference type="Proteomes" id="UP000054321"/>
    </source>
</evidence>
<protein>
    <recommendedName>
        <fullName evidence="3">SWR1-complex protein 4</fullName>
    </recommendedName>
</protein>
<feature type="compositionally biased region" description="Basic and acidic residues" evidence="9">
    <location>
        <begin position="480"/>
        <end position="516"/>
    </location>
</feature>
<evidence type="ECO:0000259" key="10">
    <source>
        <dbReference type="Pfam" id="PF16282"/>
    </source>
</evidence>
<dbReference type="GO" id="GO:0006281">
    <property type="term" value="P:DNA repair"/>
    <property type="evidence" value="ECO:0007669"/>
    <property type="project" value="InterPro"/>
</dbReference>
<evidence type="ECO:0000256" key="4">
    <source>
        <dbReference type="ARBA" id="ARBA00022853"/>
    </source>
</evidence>
<organism evidence="11 12">
    <name type="scientific">Oidiodendron maius (strain Zn)</name>
    <dbReference type="NCBI Taxonomy" id="913774"/>
    <lineage>
        <taxon>Eukaryota</taxon>
        <taxon>Fungi</taxon>
        <taxon>Dikarya</taxon>
        <taxon>Ascomycota</taxon>
        <taxon>Pezizomycotina</taxon>
        <taxon>Leotiomycetes</taxon>
        <taxon>Leotiomycetes incertae sedis</taxon>
        <taxon>Myxotrichaceae</taxon>
        <taxon>Oidiodendron</taxon>
    </lineage>
</organism>
<dbReference type="GO" id="GO:0035267">
    <property type="term" value="C:NuA4 histone acetyltransferase complex"/>
    <property type="evidence" value="ECO:0007669"/>
    <property type="project" value="InterPro"/>
</dbReference>
<comment type="similarity">
    <text evidence="2">Belongs to the SWC4 family.</text>
</comment>
<feature type="coiled-coil region" evidence="8">
    <location>
        <begin position="248"/>
        <end position="292"/>
    </location>
</feature>
<dbReference type="EMBL" id="KN832871">
    <property type="protein sequence ID" value="KIN06562.1"/>
    <property type="molecule type" value="Genomic_DNA"/>
</dbReference>
<dbReference type="InterPro" id="IPR032563">
    <property type="entry name" value="DAMP1_SANT-like"/>
</dbReference>
<comment type="subcellular location">
    <subcellularLocation>
        <location evidence="1">Nucleus</location>
    </subcellularLocation>
</comment>
<accession>A0A0C3HWF3</accession>
<sequence length="573" mass="64132">MSSHDVRDMLDLPGTAGPRPAKKQKIAAPRSTLKGLAREVQSLGGDNPIAIVPEISVFKKRRLANRKPAAKWEYRPFRNSVRSDGLILRHWRRKPEVPPAPAGEVGRENEADSQVEEPIDDTIFAKFNVQVQVPEYNDEQYNAYLQNEHWTKDETDYLMGLAQEYDLRWPVIWDRYEYVSPIPDVEEGDDAIIPAPKVRSLEDLKARYYKVAAAMMIVHKPQDRMISSEFALYETMLAFNPAQETARKKFAENAFQRTREEAKEEESLLLELKRILARSEKLNEERRELYARLEAPPSSGNIGIYSSSQGLQSLLQQLMTVDKSKKRRSLIGPDGASPASAGPNSLQQGFDRRDSSMRESISGPSGSAVKKGAGQGPTERRQLTEDEERTYGVSHPTDRITSGPFFRYEKLSKPISLKSTAQQAKITNTLNELGLPPRLIMPTVETGTSYEVLLESIVKMLQFRAVSEKLSGEIAVAKAHKAEREKRERAARGEPEPEPEAEKTNEEEAGGERDAAADADPEAQEDMDGEGDVKIEEEQEKSAALSTRGGSAHKRSASVLSTVSDKSTKRQKK</sequence>
<keyword evidence="5" id="KW-0805">Transcription regulation</keyword>
<evidence type="ECO:0000313" key="11">
    <source>
        <dbReference type="EMBL" id="KIN06562.1"/>
    </source>
</evidence>
<dbReference type="GO" id="GO:0000812">
    <property type="term" value="C:Swr1 complex"/>
    <property type="evidence" value="ECO:0007669"/>
    <property type="project" value="TreeGrafter"/>
</dbReference>
<feature type="region of interest" description="Disordered" evidence="9">
    <location>
        <begin position="477"/>
        <end position="573"/>
    </location>
</feature>
<dbReference type="PANTHER" id="PTHR12855:SF10">
    <property type="entry name" value="DNA METHYLTRANSFERASE 1-ASSOCIATED PROTEIN 1"/>
    <property type="match status" value="1"/>
</dbReference>
<dbReference type="GO" id="GO:0003714">
    <property type="term" value="F:transcription corepressor activity"/>
    <property type="evidence" value="ECO:0007669"/>
    <property type="project" value="TreeGrafter"/>
</dbReference>
<evidence type="ECO:0000256" key="2">
    <source>
        <dbReference type="ARBA" id="ARBA00006918"/>
    </source>
</evidence>
<feature type="domain" description="DAMP1 SANT/Myb-like" evidence="10">
    <location>
        <begin position="124"/>
        <end position="216"/>
    </location>
</feature>
<gene>
    <name evidence="11" type="ORF">OIDMADRAFT_190899</name>
</gene>
<evidence type="ECO:0000256" key="9">
    <source>
        <dbReference type="SAM" id="MobiDB-lite"/>
    </source>
</evidence>
<dbReference type="Proteomes" id="UP000054321">
    <property type="component" value="Unassembled WGS sequence"/>
</dbReference>
<evidence type="ECO:0000256" key="1">
    <source>
        <dbReference type="ARBA" id="ARBA00004123"/>
    </source>
</evidence>
<keyword evidence="6" id="KW-0804">Transcription</keyword>
<dbReference type="GO" id="GO:0000122">
    <property type="term" value="P:negative regulation of transcription by RNA polymerase II"/>
    <property type="evidence" value="ECO:0007669"/>
    <property type="project" value="TreeGrafter"/>
</dbReference>
<reference evidence="11 12" key="1">
    <citation type="submission" date="2014-04" db="EMBL/GenBank/DDBJ databases">
        <authorList>
            <consortium name="DOE Joint Genome Institute"/>
            <person name="Kuo A."/>
            <person name="Martino E."/>
            <person name="Perotto S."/>
            <person name="Kohler A."/>
            <person name="Nagy L.G."/>
            <person name="Floudas D."/>
            <person name="Copeland A."/>
            <person name="Barry K.W."/>
            <person name="Cichocki N."/>
            <person name="Veneault-Fourrey C."/>
            <person name="LaButti K."/>
            <person name="Lindquist E.A."/>
            <person name="Lipzen A."/>
            <person name="Lundell T."/>
            <person name="Morin E."/>
            <person name="Murat C."/>
            <person name="Sun H."/>
            <person name="Tunlid A."/>
            <person name="Henrissat B."/>
            <person name="Grigoriev I.V."/>
            <person name="Hibbett D.S."/>
            <person name="Martin F."/>
            <person name="Nordberg H.P."/>
            <person name="Cantor M.N."/>
            <person name="Hua S.X."/>
        </authorList>
    </citation>
    <scope>NUCLEOTIDE SEQUENCE [LARGE SCALE GENOMIC DNA]</scope>
    <source>
        <strain evidence="11 12">Zn</strain>
    </source>
</reference>
<dbReference type="Pfam" id="PF16282">
    <property type="entry name" value="SANT_DAMP1_like"/>
    <property type="match status" value="1"/>
</dbReference>